<dbReference type="AlphaFoldDB" id="A0AAD2PUY0"/>
<comment type="pathway">
    <text evidence="1">Cofactor biosynthesis; FAD biosynthesis; FAD from FMN: step 1/1.</text>
</comment>
<keyword evidence="9" id="KW-0067">ATP-binding</keyword>
<dbReference type="InterPro" id="IPR001453">
    <property type="entry name" value="MoaB/Mog_dom"/>
</dbReference>
<dbReference type="GO" id="GO:0006747">
    <property type="term" value="P:FAD biosynthetic process"/>
    <property type="evidence" value="ECO:0007669"/>
    <property type="project" value="TreeGrafter"/>
</dbReference>
<dbReference type="EC" id="2.7.7.2" evidence="2"/>
<sequence length="640" mass="70988">MSSIAPDTSASPIPNWRAIPADATDYHEHLAARPNWSDNQYEASLELYNRFMSCSDSYMNSEIKDALNTLDHAFRLYGQHSVICSFNGGKDAVVILHLVRAAHAHYCNVTGQPPKRPRVVYFDHKDEFPEVLSFLRESVDHYDLDMLAFEMGVKFSDGLKILVDRNILPGCDTPFPMGFVLGTRSSDPNANGQDRFAPSSHWMPPFMRVNPVLEWTYGHIWHFLRLFQLPYCQLYDQGYTSLGTTKDTLPCPALAVNTGIAGGGTSSDLPKFWPAYMLRDYSMERAGRVKKEKETSSRDSKKTIPRTVSSGDTTISDVRLSDPLPQTDTGSSVTGVGQDDSSAFTLNDSDGNKAVGILIIGDEILKGLTIDQNTNVAAKALRKECVTLARVVVVSDDQDEIVKEIRRLQSEVDVIITSGGVGPTHDDVTIKSVAASLGQDMILHAEMADLLREKMNNPDGELTPAQEKMATLPSNAKLRYLSNSESDWPVLQCRNIFILPGVPEYFSKKIESVAAYLSSQLERSTAYRLVLGVEEASIVDTLNEAVIDHPNVSFGSYPFVSHPDYKTVVTLEGTLYETNVGELKETSLTKRNSAVFDRTAVTMSKEARDRNVRFALDDLINNLPEEAVLRVENDDLTPLN</sequence>
<evidence type="ECO:0000256" key="11">
    <source>
        <dbReference type="ARBA" id="ARBA00031871"/>
    </source>
</evidence>
<comment type="catalytic activity">
    <reaction evidence="12">
        <text>FMN + ATP + H(+) = FAD + diphosphate</text>
        <dbReference type="Rhea" id="RHEA:17237"/>
        <dbReference type="ChEBI" id="CHEBI:15378"/>
        <dbReference type="ChEBI" id="CHEBI:30616"/>
        <dbReference type="ChEBI" id="CHEBI:33019"/>
        <dbReference type="ChEBI" id="CHEBI:57692"/>
        <dbReference type="ChEBI" id="CHEBI:58210"/>
        <dbReference type="EC" id="2.7.7.2"/>
    </reaction>
</comment>
<dbReference type="PANTHER" id="PTHR23293:SF9">
    <property type="entry name" value="FAD SYNTHASE"/>
    <property type="match status" value="1"/>
</dbReference>
<evidence type="ECO:0000256" key="6">
    <source>
        <dbReference type="ARBA" id="ARBA00022695"/>
    </source>
</evidence>
<evidence type="ECO:0000256" key="7">
    <source>
        <dbReference type="ARBA" id="ARBA00022741"/>
    </source>
</evidence>
<dbReference type="InterPro" id="IPR036425">
    <property type="entry name" value="MoaB/Mog-like_dom_sf"/>
</dbReference>
<feature type="domain" description="MoaB/Mog" evidence="14">
    <location>
        <begin position="356"/>
        <end position="520"/>
    </location>
</feature>
<keyword evidence="16" id="KW-1185">Reference proteome</keyword>
<feature type="compositionally biased region" description="Polar residues" evidence="13">
    <location>
        <begin position="306"/>
        <end position="316"/>
    </location>
</feature>
<dbReference type="EMBL" id="CAKOGP040001825">
    <property type="protein sequence ID" value="CAJ1953288.1"/>
    <property type="molecule type" value="Genomic_DNA"/>
</dbReference>
<reference evidence="15" key="1">
    <citation type="submission" date="2023-08" db="EMBL/GenBank/DDBJ databases">
        <authorList>
            <person name="Audoor S."/>
            <person name="Bilcke G."/>
        </authorList>
    </citation>
    <scope>NUCLEOTIDE SEQUENCE</scope>
</reference>
<evidence type="ECO:0000256" key="13">
    <source>
        <dbReference type="SAM" id="MobiDB-lite"/>
    </source>
</evidence>
<gene>
    <name evidence="15" type="ORF">CYCCA115_LOCUS13955</name>
</gene>
<dbReference type="InterPro" id="IPR056596">
    <property type="entry name" value="FLAD1_M"/>
</dbReference>
<proteinExistence type="predicted"/>
<dbReference type="CDD" id="cd23948">
    <property type="entry name" value="FAD_synthase"/>
    <property type="match status" value="1"/>
</dbReference>
<evidence type="ECO:0000256" key="9">
    <source>
        <dbReference type="ARBA" id="ARBA00022840"/>
    </source>
</evidence>
<evidence type="ECO:0000256" key="2">
    <source>
        <dbReference type="ARBA" id="ARBA00012393"/>
    </source>
</evidence>
<keyword evidence="3" id="KW-0285">Flavoprotein</keyword>
<dbReference type="Pfam" id="PF00994">
    <property type="entry name" value="MoCF_biosynth"/>
    <property type="match status" value="1"/>
</dbReference>
<evidence type="ECO:0000256" key="10">
    <source>
        <dbReference type="ARBA" id="ARBA00031145"/>
    </source>
</evidence>
<keyword evidence="6" id="KW-0548">Nucleotidyltransferase</keyword>
<keyword evidence="4" id="KW-0288">FMN</keyword>
<evidence type="ECO:0000256" key="3">
    <source>
        <dbReference type="ARBA" id="ARBA00022630"/>
    </source>
</evidence>
<dbReference type="GO" id="GO:0005524">
    <property type="term" value="F:ATP binding"/>
    <property type="evidence" value="ECO:0007669"/>
    <property type="project" value="UniProtKB-KW"/>
</dbReference>
<dbReference type="SMART" id="SM00852">
    <property type="entry name" value="MoCF_biosynth"/>
    <property type="match status" value="1"/>
</dbReference>
<evidence type="ECO:0000256" key="4">
    <source>
        <dbReference type="ARBA" id="ARBA00022643"/>
    </source>
</evidence>
<dbReference type="Pfam" id="PF01507">
    <property type="entry name" value="PAPS_reduct"/>
    <property type="match status" value="2"/>
</dbReference>
<dbReference type="Pfam" id="PF24102">
    <property type="entry name" value="FLAD1_M"/>
    <property type="match status" value="1"/>
</dbReference>
<evidence type="ECO:0000256" key="8">
    <source>
        <dbReference type="ARBA" id="ARBA00022827"/>
    </source>
</evidence>
<evidence type="ECO:0000313" key="16">
    <source>
        <dbReference type="Proteomes" id="UP001295423"/>
    </source>
</evidence>
<comment type="caution">
    <text evidence="15">The sequence shown here is derived from an EMBL/GenBank/DDBJ whole genome shotgun (WGS) entry which is preliminary data.</text>
</comment>
<evidence type="ECO:0000256" key="12">
    <source>
        <dbReference type="ARBA" id="ARBA00049494"/>
    </source>
</evidence>
<evidence type="ECO:0000259" key="14">
    <source>
        <dbReference type="SMART" id="SM00852"/>
    </source>
</evidence>
<keyword evidence="7" id="KW-0547">Nucleotide-binding</keyword>
<dbReference type="Gene3D" id="3.40.50.620">
    <property type="entry name" value="HUPs"/>
    <property type="match status" value="1"/>
</dbReference>
<dbReference type="Gene3D" id="3.40.980.10">
    <property type="entry name" value="MoaB/Mog-like domain"/>
    <property type="match status" value="1"/>
</dbReference>
<name>A0AAD2PUY0_9STRA</name>
<feature type="compositionally biased region" description="Polar residues" evidence="13">
    <location>
        <begin position="324"/>
        <end position="339"/>
    </location>
</feature>
<dbReference type="SUPFAM" id="SSF52402">
    <property type="entry name" value="Adenine nucleotide alpha hydrolases-like"/>
    <property type="match status" value="1"/>
</dbReference>
<dbReference type="Proteomes" id="UP001295423">
    <property type="component" value="Unassembled WGS sequence"/>
</dbReference>
<keyword evidence="8" id="KW-0274">FAD</keyword>
<dbReference type="GO" id="GO:0003919">
    <property type="term" value="F:FMN adenylyltransferase activity"/>
    <property type="evidence" value="ECO:0007669"/>
    <property type="project" value="UniProtKB-EC"/>
</dbReference>
<dbReference type="PANTHER" id="PTHR23293">
    <property type="entry name" value="FAD SYNTHETASE-RELATED FMN ADENYLYLTRANSFERASE"/>
    <property type="match status" value="1"/>
</dbReference>
<dbReference type="InterPro" id="IPR014729">
    <property type="entry name" value="Rossmann-like_a/b/a_fold"/>
</dbReference>
<protein>
    <recommendedName>
        <fullName evidence="2">FAD synthase</fullName>
        <ecNumber evidence="2">2.7.7.2</ecNumber>
    </recommendedName>
    <alternativeName>
        <fullName evidence="10">FAD pyrophosphorylase</fullName>
    </alternativeName>
    <alternativeName>
        <fullName evidence="11">FMN adenylyltransferase</fullName>
    </alternativeName>
</protein>
<dbReference type="CDD" id="cd00885">
    <property type="entry name" value="cinA"/>
    <property type="match status" value="1"/>
</dbReference>
<evidence type="ECO:0000256" key="5">
    <source>
        <dbReference type="ARBA" id="ARBA00022679"/>
    </source>
</evidence>
<keyword evidence="5" id="KW-0808">Transferase</keyword>
<accession>A0AAD2PUY0</accession>
<evidence type="ECO:0000313" key="15">
    <source>
        <dbReference type="EMBL" id="CAJ1953288.1"/>
    </source>
</evidence>
<dbReference type="SUPFAM" id="SSF53218">
    <property type="entry name" value="Molybdenum cofactor biosynthesis proteins"/>
    <property type="match status" value="1"/>
</dbReference>
<organism evidence="15 16">
    <name type="scientific">Cylindrotheca closterium</name>
    <dbReference type="NCBI Taxonomy" id="2856"/>
    <lineage>
        <taxon>Eukaryota</taxon>
        <taxon>Sar</taxon>
        <taxon>Stramenopiles</taxon>
        <taxon>Ochrophyta</taxon>
        <taxon>Bacillariophyta</taxon>
        <taxon>Bacillariophyceae</taxon>
        <taxon>Bacillariophycidae</taxon>
        <taxon>Bacillariales</taxon>
        <taxon>Bacillariaceae</taxon>
        <taxon>Cylindrotheca</taxon>
    </lineage>
</organism>
<dbReference type="InterPro" id="IPR002500">
    <property type="entry name" value="PAPS_reduct_dom"/>
</dbReference>
<feature type="compositionally biased region" description="Basic and acidic residues" evidence="13">
    <location>
        <begin position="287"/>
        <end position="302"/>
    </location>
</feature>
<feature type="region of interest" description="Disordered" evidence="13">
    <location>
        <begin position="287"/>
        <end position="339"/>
    </location>
</feature>
<evidence type="ECO:0000256" key="1">
    <source>
        <dbReference type="ARBA" id="ARBA00004726"/>
    </source>
</evidence>